<protein>
    <recommendedName>
        <fullName evidence="3">Prokaryotic RING finger family 4</fullName>
    </recommendedName>
</protein>
<dbReference type="EMBL" id="CP022384">
    <property type="protein sequence ID" value="ATA81046.1"/>
    <property type="molecule type" value="Genomic_DNA"/>
</dbReference>
<evidence type="ECO:0000313" key="1">
    <source>
        <dbReference type="EMBL" id="ATA81046.1"/>
    </source>
</evidence>
<evidence type="ECO:0008006" key="3">
    <source>
        <dbReference type="Google" id="ProtNLM"/>
    </source>
</evidence>
<accession>A0A250FAP4</accession>
<organism evidence="1 2">
    <name type="scientific">Capnocytophaga leadbetteri</name>
    <dbReference type="NCBI Taxonomy" id="327575"/>
    <lineage>
        <taxon>Bacteria</taxon>
        <taxon>Pseudomonadati</taxon>
        <taxon>Bacteroidota</taxon>
        <taxon>Flavobacteriia</taxon>
        <taxon>Flavobacteriales</taxon>
        <taxon>Flavobacteriaceae</taxon>
        <taxon>Capnocytophaga</taxon>
    </lineage>
</organism>
<evidence type="ECO:0000313" key="2">
    <source>
        <dbReference type="Proteomes" id="UP000217276"/>
    </source>
</evidence>
<name>A0A250FAP4_9FLAO</name>
<dbReference type="AlphaFoldDB" id="A0A250FAP4"/>
<dbReference type="RefSeq" id="WP_095912973.1">
    <property type="nucleotide sequence ID" value="NZ_CAUUPF010000001.1"/>
</dbReference>
<keyword evidence="2" id="KW-1185">Reference proteome</keyword>
<sequence length="784" mass="90088">MEKTTALLKVALRQNALYIPDSMVAQRAIQPGTLELVAALRRHGFGVSEDLLHAINGTNNEYRQLVVRTIKQILNVKLNWAPLIKNWEVPTGESAVDHIITAFYNQFPDLVKNDDYICYWYDYDDYYEANDIKYYNREYFTPKHERFLACGHYIPYGTFPLWRYNGCPFCGTPFQLGKIESTEQGSKLKILDLWREHDANAYYQNLLASKTALDATQVDSLKRLLPYFSVDKKTTIEMKETLILVVDSYLLSEGNEVAAGACFRTPTDILRYLWYKKTGFLQLLPPKTIVAKNAKNYSHIVYPLNKSEEAKIEAKEELRLKYSRKECARVARWLNTLPLSAEKACELMHPKREMWVRFIRALRLAEYSKKKGFEKLAMLLDVFYHQKYEVWQSKVQQAYLNVDTDTVLGYLKERPSQFARSLFATMLWVGTEATITAFKEVIDQVPMRLLFTLNNYADLYFTPHGTRSVKIITGDYVEVPKNQWVNLGYNEEQLAQMKTAIEELCLWVIRRKFTAQTNPHKTIFIDEQLYHLPLPIGDRSTTIHDFNATLMGTKFPLEGNEVRLFMQWGKDLPAQHLDMDLSSHIIFEEGSKMKNDICYYGRLTATGCQHSGDIRSIPNKVGTAEYINIDVNTLRQKKAKYVTFVCNAYSNGALSPNLVVGWMDSKHKMKVSERTGVAYDPSTVIHQVRITQPLQKGLLFGVLDVEKKEIIWLEVPFQGQVANDLSLSTVKALLSKLSAKTTIGNLLTLKAESQGLQVVSDKALADEVYDRQWVAQGNVSTFFF</sequence>
<dbReference type="KEGG" id="clk:CGC53_01075"/>
<proteinExistence type="predicted"/>
<dbReference type="Proteomes" id="UP000217276">
    <property type="component" value="Chromosome"/>
</dbReference>
<gene>
    <name evidence="1" type="ORF">CGC53_01075</name>
</gene>
<reference evidence="2" key="1">
    <citation type="submission" date="2017-06" db="EMBL/GenBank/DDBJ databases">
        <title>Capnocytophaga spp. assemblies.</title>
        <authorList>
            <person name="Gulvik C.A."/>
        </authorList>
    </citation>
    <scope>NUCLEOTIDE SEQUENCE [LARGE SCALE GENOMIC DNA]</scope>
    <source>
        <strain evidence="2">H6253</strain>
    </source>
</reference>